<feature type="domain" description="UspA" evidence="2">
    <location>
        <begin position="1"/>
        <end position="139"/>
    </location>
</feature>
<organism evidence="3 6">
    <name type="scientific">Halanaeroarchaeum sulfurireducens</name>
    <dbReference type="NCBI Taxonomy" id="1604004"/>
    <lineage>
        <taxon>Archaea</taxon>
        <taxon>Methanobacteriati</taxon>
        <taxon>Methanobacteriota</taxon>
        <taxon>Stenosarchaea group</taxon>
        <taxon>Halobacteria</taxon>
        <taxon>Halobacteriales</taxon>
        <taxon>Halobacteriaceae</taxon>
        <taxon>Halanaeroarchaeum</taxon>
    </lineage>
</organism>
<proteinExistence type="inferred from homology"/>
<dbReference type="STRING" id="1604004.HLASA_0563"/>
<evidence type="ECO:0000313" key="5">
    <source>
        <dbReference type="Proteomes" id="UP000060390"/>
    </source>
</evidence>
<dbReference type="GeneID" id="26009930"/>
<dbReference type="PANTHER" id="PTHR46268:SF6">
    <property type="entry name" value="UNIVERSAL STRESS PROTEIN UP12"/>
    <property type="match status" value="1"/>
</dbReference>
<reference evidence="3 6" key="1">
    <citation type="journal article" date="2015" name="ISME J.">
        <title>Elemental sulfur and acetate can support life of a novel strictly anaerobic haloarchaeon.</title>
        <authorList>
            <person name="Sorokin D.Y."/>
            <person name="Kublanov I.V."/>
            <person name="Gavrilov S.N."/>
            <person name="Rojo D."/>
            <person name="Roman P."/>
            <person name="Golyshin P.N."/>
            <person name="Slepak V.Z."/>
            <person name="Smedile F."/>
            <person name="Ferrer M."/>
            <person name="Messina E."/>
            <person name="La Cono V."/>
            <person name="Yakimov M.M."/>
        </authorList>
    </citation>
    <scope>NUCLEOTIDE SEQUENCE [LARGE SCALE GENOMIC DNA]</scope>
    <source>
        <strain evidence="3 6">HSR2</strain>
    </source>
</reference>
<evidence type="ECO:0000259" key="2">
    <source>
        <dbReference type="Pfam" id="PF00582"/>
    </source>
</evidence>
<dbReference type="InterPro" id="IPR006015">
    <property type="entry name" value="Universal_stress_UspA"/>
</dbReference>
<dbReference type="PIRSF" id="PIRSF006276">
    <property type="entry name" value="UspA"/>
    <property type="match status" value="1"/>
</dbReference>
<evidence type="ECO:0000313" key="6">
    <source>
        <dbReference type="Proteomes" id="UP000069906"/>
    </source>
</evidence>
<dbReference type="KEGG" id="hsf:HLASA_0563"/>
<dbReference type="KEGG" id="hsu:HLASF_0566"/>
<accession>A0A0F7PCH3</accession>
<dbReference type="InterPro" id="IPR006016">
    <property type="entry name" value="UspA"/>
</dbReference>
<sequence>MYDTILVPTDGSPESLTAVDEAADLASALDADLVALYVVDTRDYATLPETKWVTLAEELEQAGERALAKVEKRADEHDVPVSTTVVRGVPHESILEYADEAGADAIVMSTHGRTGIDRFLLGSVTERVIRSADLPIVVVGAGED</sequence>
<dbReference type="EMBL" id="CP008874">
    <property type="protein sequence ID" value="AKH97063.1"/>
    <property type="molecule type" value="Genomic_DNA"/>
</dbReference>
<keyword evidence="6" id="KW-1185">Reference proteome</keyword>
<dbReference type="Proteomes" id="UP000060390">
    <property type="component" value="Chromosome"/>
</dbReference>
<dbReference type="InterPro" id="IPR014729">
    <property type="entry name" value="Rossmann-like_a/b/a_fold"/>
</dbReference>
<reference evidence="5" key="2">
    <citation type="submission" date="2015-05" db="EMBL/GenBank/DDBJ databases">
        <title>Complete genome sequence of Halanaeroarchaeum sulfurireducens type strain M27-SA2, a sulfate-reducer haloarchaeon from marine anoxic lake Medee.</title>
        <authorList>
            <person name="Messina E."/>
            <person name="Kublanov I.V."/>
            <person name="Toshchakov S."/>
            <person name="Arcadi E."/>
            <person name="La Spada G."/>
            <person name="La Cono V."/>
            <person name="Yakimov M.M."/>
        </authorList>
    </citation>
    <scope>NUCLEOTIDE SEQUENCE [LARGE SCALE GENOMIC DNA]</scope>
    <source>
        <strain evidence="5">M27-SA2</strain>
    </source>
</reference>
<dbReference type="SUPFAM" id="SSF52402">
    <property type="entry name" value="Adenine nucleotide alpha hydrolases-like"/>
    <property type="match status" value="1"/>
</dbReference>
<protein>
    <submittedName>
        <fullName evidence="3">UspA domain-containing protein</fullName>
    </submittedName>
</protein>
<dbReference type="Proteomes" id="UP000069906">
    <property type="component" value="Chromosome"/>
</dbReference>
<dbReference type="PRINTS" id="PR01438">
    <property type="entry name" value="UNVRSLSTRESS"/>
</dbReference>
<evidence type="ECO:0000313" key="3">
    <source>
        <dbReference type="EMBL" id="AKH97063.1"/>
    </source>
</evidence>
<dbReference type="Pfam" id="PF00582">
    <property type="entry name" value="Usp"/>
    <property type="match status" value="1"/>
</dbReference>
<dbReference type="OrthoDB" id="105697at2157"/>
<gene>
    <name evidence="3" type="primary">uspA12</name>
    <name evidence="4" type="ORF">HLASA_0563</name>
    <name evidence="3" type="ORF">HLASF_0566</name>
</gene>
<dbReference type="EMBL" id="CP011564">
    <property type="protein sequence ID" value="ALG81464.1"/>
    <property type="molecule type" value="Genomic_DNA"/>
</dbReference>
<evidence type="ECO:0000256" key="1">
    <source>
        <dbReference type="ARBA" id="ARBA00008791"/>
    </source>
</evidence>
<dbReference type="AlphaFoldDB" id="A0A0F7PCH3"/>
<name>A0A0F7PCH3_9EURY</name>
<dbReference type="Gene3D" id="3.40.50.620">
    <property type="entry name" value="HUPs"/>
    <property type="match status" value="1"/>
</dbReference>
<dbReference type="HOGENOM" id="CLU_049301_11_1_2"/>
<dbReference type="CDD" id="cd00293">
    <property type="entry name" value="USP-like"/>
    <property type="match status" value="1"/>
</dbReference>
<comment type="similarity">
    <text evidence="1">Belongs to the universal stress protein A family.</text>
</comment>
<dbReference type="RefSeq" id="WP_050047869.1">
    <property type="nucleotide sequence ID" value="NZ_CP008874.1"/>
</dbReference>
<reference evidence="4 5" key="3">
    <citation type="journal article" date="2016" name="Stand. Genomic Sci.">
        <title>Complete genome sequence of 'Halanaeroarchaeum sulfurireducens' M27-SA2, a sulfur-reducing and acetate-oxidizing haloarchaeon from the deep-sea hypersaline anoxic lake Medee.</title>
        <authorList>
            <person name="Messina E."/>
            <person name="Sorokin D.Y."/>
            <person name="Kublanov I.V."/>
            <person name="Toshchakov S."/>
            <person name="Lopatina A."/>
            <person name="Arcadi E."/>
            <person name="Smedile F."/>
            <person name="La Spada G."/>
            <person name="La Cono V."/>
            <person name="Yakimov M.M."/>
        </authorList>
    </citation>
    <scope>NUCLEOTIDE SEQUENCE [LARGE SCALE GENOMIC DNA]</scope>
    <source>
        <strain evidence="4 5">M27-SA2</strain>
    </source>
</reference>
<dbReference type="PANTHER" id="PTHR46268">
    <property type="entry name" value="STRESS RESPONSE PROTEIN NHAX"/>
    <property type="match status" value="1"/>
</dbReference>
<evidence type="ECO:0000313" key="4">
    <source>
        <dbReference type="EMBL" id="ALG81464.1"/>
    </source>
</evidence>